<comment type="caution">
    <text evidence="1">The sequence shown here is derived from an EMBL/GenBank/DDBJ whole genome shotgun (WGS) entry which is preliminary data.</text>
</comment>
<dbReference type="AlphaFoldDB" id="A0A8K0H6H7"/>
<sequence length="90" mass="10235">MTATLREMTTDEVGGEAKCLEARNVRYLSDARHQGGQGIEEAEHINLATNKALEKPHLKQSVAEAAKQRRWKEIVRRPKGVEKEAWKPRT</sequence>
<keyword evidence="2" id="KW-1185">Reference proteome</keyword>
<protein>
    <submittedName>
        <fullName evidence="1">Uncharacterized protein</fullName>
    </submittedName>
</protein>
<gene>
    <name evidence="1" type="ORF">FNV43_RR11816</name>
</gene>
<evidence type="ECO:0000313" key="1">
    <source>
        <dbReference type="EMBL" id="KAF3446636.1"/>
    </source>
</evidence>
<organism evidence="1 2">
    <name type="scientific">Rhamnella rubrinervis</name>
    <dbReference type="NCBI Taxonomy" id="2594499"/>
    <lineage>
        <taxon>Eukaryota</taxon>
        <taxon>Viridiplantae</taxon>
        <taxon>Streptophyta</taxon>
        <taxon>Embryophyta</taxon>
        <taxon>Tracheophyta</taxon>
        <taxon>Spermatophyta</taxon>
        <taxon>Magnoliopsida</taxon>
        <taxon>eudicotyledons</taxon>
        <taxon>Gunneridae</taxon>
        <taxon>Pentapetalae</taxon>
        <taxon>rosids</taxon>
        <taxon>fabids</taxon>
        <taxon>Rosales</taxon>
        <taxon>Rhamnaceae</taxon>
        <taxon>rhamnoid group</taxon>
        <taxon>Rhamneae</taxon>
        <taxon>Rhamnella</taxon>
    </lineage>
</organism>
<dbReference type="Proteomes" id="UP000796880">
    <property type="component" value="Unassembled WGS sequence"/>
</dbReference>
<reference evidence="1" key="1">
    <citation type="submission" date="2020-03" db="EMBL/GenBank/DDBJ databases">
        <title>A high-quality chromosome-level genome assembly of a woody plant with both climbing and erect habits, Rhamnella rubrinervis.</title>
        <authorList>
            <person name="Lu Z."/>
            <person name="Yang Y."/>
            <person name="Zhu X."/>
            <person name="Sun Y."/>
        </authorList>
    </citation>
    <scope>NUCLEOTIDE SEQUENCE</scope>
    <source>
        <strain evidence="1">BYM</strain>
        <tissue evidence="1">Leaf</tissue>
    </source>
</reference>
<proteinExistence type="predicted"/>
<accession>A0A8K0H6H7</accession>
<dbReference type="EMBL" id="VOIH02000005">
    <property type="protein sequence ID" value="KAF3446636.1"/>
    <property type="molecule type" value="Genomic_DNA"/>
</dbReference>
<name>A0A8K0H6H7_9ROSA</name>
<evidence type="ECO:0000313" key="2">
    <source>
        <dbReference type="Proteomes" id="UP000796880"/>
    </source>
</evidence>